<accession>A0A510E265</accession>
<evidence type="ECO:0000256" key="4">
    <source>
        <dbReference type="HAMAP-Rule" id="MF_00211"/>
    </source>
</evidence>
<feature type="binding site" evidence="4">
    <location>
        <position position="86"/>
    </location>
    <ligand>
        <name>5-phospho-alpha-D-ribose 1-diphosphate</name>
        <dbReference type="ChEBI" id="CHEBI:58017"/>
    </ligand>
</feature>
<feature type="binding site" evidence="4">
    <location>
        <position position="108"/>
    </location>
    <ligand>
        <name>anthranilate</name>
        <dbReference type="ChEBI" id="CHEBI:16567"/>
        <label>1</label>
    </ligand>
</feature>
<evidence type="ECO:0000259" key="5">
    <source>
        <dbReference type="PROSITE" id="PS50887"/>
    </source>
</evidence>
<feature type="binding site" evidence="4">
    <location>
        <position position="78"/>
    </location>
    <ligand>
        <name>5-phospho-alpha-D-ribose 1-diphosphate</name>
        <dbReference type="ChEBI" id="CHEBI:58017"/>
    </ligand>
</feature>
<comment type="subunit">
    <text evidence="4">Homodimer.</text>
</comment>
<comment type="function">
    <text evidence="4">Catalyzes the transfer of the phosphoribosyl group of 5-phosphorylribose-1-pyrophosphate (PRPP) to anthranilate to yield N-(5'-phosphoribosyl)-anthranilate (PRA).</text>
</comment>
<feature type="binding site" evidence="4">
    <location>
        <position position="222"/>
    </location>
    <ligand>
        <name>Mg(2+)</name>
        <dbReference type="ChEBI" id="CHEBI:18420"/>
        <label>2</label>
    </ligand>
</feature>
<comment type="caution">
    <text evidence="4">Lacks conserved residue(s) required for the propagation of feature annotation.</text>
</comment>
<reference evidence="6 8" key="2">
    <citation type="journal article" date="2020" name="Int. J. Syst. Evol. Microbiol.">
        <title>Sulfuracidifex tepidarius gen. nov., sp. nov. and transfer of Sulfolobus metallicus Huber and Stetter 1992 to the genus Sulfuracidifex as Sulfuracidifex metallicus comb. nov.</title>
        <authorList>
            <person name="Itoh T."/>
            <person name="Miura T."/>
            <person name="Sakai H.D."/>
            <person name="Kato S."/>
            <person name="Ohkuma M."/>
            <person name="Takashina T."/>
        </authorList>
    </citation>
    <scope>NUCLEOTIDE SEQUENCE [LARGE SCALE GENOMIC DNA]</scope>
    <source>
        <strain evidence="6 8">IC-006</strain>
        <strain evidence="7">IC-007</strain>
    </source>
</reference>
<keyword evidence="4" id="KW-0057">Aromatic amino acid biosynthesis</keyword>
<accession>A0A510DUH1</accession>
<dbReference type="EMBL" id="AP018930">
    <property type="protein sequence ID" value="BBG26572.1"/>
    <property type="molecule type" value="Genomic_DNA"/>
</dbReference>
<dbReference type="EMBL" id="AP018929">
    <property type="protein sequence ID" value="BBG23817.1"/>
    <property type="molecule type" value="Genomic_DNA"/>
</dbReference>
<keyword evidence="4" id="KW-0822">Tryptophan biosynthesis</keyword>
<feature type="binding site" evidence="4">
    <location>
        <begin position="105"/>
        <end position="113"/>
    </location>
    <ligand>
        <name>5-phospho-alpha-D-ribose 1-diphosphate</name>
        <dbReference type="ChEBI" id="CHEBI:58017"/>
    </ligand>
</feature>
<keyword evidence="1 4" id="KW-0028">Amino-acid biosynthesis</keyword>
<dbReference type="RefSeq" id="WP_054845512.1">
    <property type="nucleotide sequence ID" value="NZ_AP018929.1"/>
</dbReference>
<dbReference type="GO" id="GO:0005829">
    <property type="term" value="C:cytosol"/>
    <property type="evidence" value="ECO:0007669"/>
    <property type="project" value="TreeGrafter"/>
</dbReference>
<feature type="binding site" evidence="4">
    <location>
        <begin position="81"/>
        <end position="82"/>
    </location>
    <ligand>
        <name>5-phospho-alpha-D-ribose 1-diphosphate</name>
        <dbReference type="ChEBI" id="CHEBI:58017"/>
    </ligand>
</feature>
<keyword evidence="4" id="KW-0479">Metal-binding</keyword>
<comment type="cofactor">
    <cofactor evidence="4">
        <name>Mg(2+)</name>
        <dbReference type="ChEBI" id="CHEBI:18420"/>
    </cofactor>
    <text evidence="4">Binds 2 magnesium ions per monomer.</text>
</comment>
<dbReference type="InterPro" id="IPR035902">
    <property type="entry name" value="Nuc_phospho_transferase"/>
</dbReference>
<evidence type="ECO:0000313" key="9">
    <source>
        <dbReference type="Proteomes" id="UP000325030"/>
    </source>
</evidence>
<proteinExistence type="inferred from homology"/>
<feature type="binding site" evidence="4">
    <location>
        <position position="163"/>
    </location>
    <ligand>
        <name>anthranilate</name>
        <dbReference type="ChEBI" id="CHEBI:16567"/>
        <label>2</label>
    </ligand>
</feature>
<evidence type="ECO:0000256" key="3">
    <source>
        <dbReference type="ARBA" id="ARBA00022679"/>
    </source>
</evidence>
<feature type="domain" description="GGDEF" evidence="5">
    <location>
        <begin position="289"/>
        <end position="343"/>
    </location>
</feature>
<evidence type="ECO:0000256" key="1">
    <source>
        <dbReference type="ARBA" id="ARBA00022605"/>
    </source>
</evidence>
<dbReference type="UniPathway" id="UPA00035">
    <property type="reaction ID" value="UER00041"/>
</dbReference>
<keyword evidence="4" id="KW-0460">Magnesium</keyword>
<keyword evidence="8" id="KW-1185">Reference proteome</keyword>
<dbReference type="Proteomes" id="UP000322983">
    <property type="component" value="Chromosome"/>
</dbReference>
<dbReference type="OrthoDB" id="8214at2157"/>
<dbReference type="InterPro" id="IPR000312">
    <property type="entry name" value="Glycosyl_Trfase_fam3"/>
</dbReference>
<organism evidence="6 8">
    <name type="scientific">Sulfuracidifex tepidarius</name>
    <dbReference type="NCBI Taxonomy" id="1294262"/>
    <lineage>
        <taxon>Archaea</taxon>
        <taxon>Thermoproteota</taxon>
        <taxon>Thermoprotei</taxon>
        <taxon>Sulfolobales</taxon>
        <taxon>Sulfolobaceae</taxon>
        <taxon>Sulfuracidifex</taxon>
    </lineage>
</organism>
<feature type="binding site" evidence="4">
    <location>
        <position position="117"/>
    </location>
    <ligand>
        <name>5-phospho-alpha-D-ribose 1-diphosphate</name>
        <dbReference type="ChEBI" id="CHEBI:58017"/>
    </ligand>
</feature>
<dbReference type="Pfam" id="PF02885">
    <property type="entry name" value="Glycos_trans_3N"/>
    <property type="match status" value="1"/>
</dbReference>
<dbReference type="Gene3D" id="3.40.1030.10">
    <property type="entry name" value="Nucleoside phosphorylase/phosphoribosyltransferase catalytic domain"/>
    <property type="match status" value="1"/>
</dbReference>
<dbReference type="EC" id="2.4.2.18" evidence="4"/>
<protein>
    <recommendedName>
        <fullName evidence="4">Anthranilate phosphoribosyltransferase</fullName>
        <ecNumber evidence="4">2.4.2.18</ecNumber>
    </recommendedName>
</protein>
<name>A0A510DUH1_9CREN</name>
<dbReference type="PANTHER" id="PTHR43285">
    <property type="entry name" value="ANTHRANILATE PHOSPHORIBOSYLTRANSFERASE"/>
    <property type="match status" value="1"/>
</dbReference>
<dbReference type="GO" id="GO:0004048">
    <property type="term" value="F:anthranilate phosphoribosyltransferase activity"/>
    <property type="evidence" value="ECO:0007669"/>
    <property type="project" value="UniProtKB-UniRule"/>
</dbReference>
<evidence type="ECO:0000256" key="2">
    <source>
        <dbReference type="ARBA" id="ARBA00022676"/>
    </source>
</evidence>
<dbReference type="NCBIfam" id="TIGR01245">
    <property type="entry name" value="trpD"/>
    <property type="match status" value="1"/>
</dbReference>
<keyword evidence="3 4" id="KW-0808">Transferase</keyword>
<dbReference type="SUPFAM" id="SSF47648">
    <property type="entry name" value="Nucleoside phosphorylase/phosphoribosyltransferase N-terminal domain"/>
    <property type="match status" value="1"/>
</dbReference>
<keyword evidence="2 4" id="KW-0328">Glycosyltransferase</keyword>
<dbReference type="SUPFAM" id="SSF52418">
    <property type="entry name" value="Nucleoside phosphorylase/phosphoribosyltransferase catalytic domain"/>
    <property type="match status" value="1"/>
</dbReference>
<dbReference type="InterPro" id="IPR036320">
    <property type="entry name" value="Glycosyl_Trfase_fam3_N_dom_sf"/>
</dbReference>
<feature type="binding site" evidence="4">
    <location>
        <position position="90"/>
    </location>
    <ligand>
        <name>Mg(2+)</name>
        <dbReference type="ChEBI" id="CHEBI:18420"/>
        <label>1</label>
    </ligand>
</feature>
<feature type="binding site" evidence="4">
    <location>
        <position position="223"/>
    </location>
    <ligand>
        <name>Mg(2+)</name>
        <dbReference type="ChEBI" id="CHEBI:18420"/>
        <label>1</label>
    </ligand>
</feature>
<comment type="pathway">
    <text evidence="4">Amino-acid biosynthesis; L-tryptophan biosynthesis; L-tryptophan from chorismate: step 2/5.</text>
</comment>
<comment type="catalytic activity">
    <reaction evidence="4">
        <text>N-(5-phospho-beta-D-ribosyl)anthranilate + diphosphate = 5-phospho-alpha-D-ribose 1-diphosphate + anthranilate</text>
        <dbReference type="Rhea" id="RHEA:11768"/>
        <dbReference type="ChEBI" id="CHEBI:16567"/>
        <dbReference type="ChEBI" id="CHEBI:18277"/>
        <dbReference type="ChEBI" id="CHEBI:33019"/>
        <dbReference type="ChEBI" id="CHEBI:58017"/>
        <dbReference type="EC" id="2.4.2.18"/>
    </reaction>
</comment>
<dbReference type="PANTHER" id="PTHR43285:SF2">
    <property type="entry name" value="ANTHRANILATE PHOSPHORIBOSYLTRANSFERASE"/>
    <property type="match status" value="1"/>
</dbReference>
<dbReference type="Pfam" id="PF00591">
    <property type="entry name" value="Glycos_transf_3"/>
    <property type="match status" value="1"/>
</dbReference>
<dbReference type="AlphaFoldDB" id="A0A510DUH1"/>
<feature type="binding site" evidence="4">
    <location>
        <position position="78"/>
    </location>
    <ligand>
        <name>anthranilate</name>
        <dbReference type="ChEBI" id="CHEBI:16567"/>
        <label>1</label>
    </ligand>
</feature>
<evidence type="ECO:0000313" key="8">
    <source>
        <dbReference type="Proteomes" id="UP000322983"/>
    </source>
</evidence>
<dbReference type="GO" id="GO:0000287">
    <property type="term" value="F:magnesium ion binding"/>
    <property type="evidence" value="ECO:0007669"/>
    <property type="project" value="UniProtKB-UniRule"/>
</dbReference>
<dbReference type="PROSITE" id="PS50887">
    <property type="entry name" value="GGDEF"/>
    <property type="match status" value="1"/>
</dbReference>
<evidence type="ECO:0000313" key="6">
    <source>
        <dbReference type="EMBL" id="BBG23817.1"/>
    </source>
</evidence>
<dbReference type="Gene3D" id="1.20.970.10">
    <property type="entry name" value="Transferase, Pyrimidine Nucleoside Phosphorylase, Chain C"/>
    <property type="match status" value="1"/>
</dbReference>
<gene>
    <name evidence="4" type="primary">trpD</name>
    <name evidence="6" type="ORF">IC006_1112</name>
    <name evidence="7" type="ORF">IC007_1087</name>
</gene>
<dbReference type="InterPro" id="IPR005940">
    <property type="entry name" value="Anthranilate_Pribosyl_Tfrase"/>
</dbReference>
<feature type="binding site" evidence="4">
    <location>
        <begin position="88"/>
        <end position="91"/>
    </location>
    <ligand>
        <name>5-phospho-alpha-D-ribose 1-diphosphate</name>
        <dbReference type="ChEBI" id="CHEBI:58017"/>
    </ligand>
</feature>
<dbReference type="HAMAP" id="MF_00211">
    <property type="entry name" value="TrpD"/>
    <property type="match status" value="1"/>
</dbReference>
<dbReference type="InterPro" id="IPR017459">
    <property type="entry name" value="Glycosyl_Trfase_fam3_N_dom"/>
</dbReference>
<sequence>MSSELKRLVERKDLSEEEAFSLGNKFMKGELTESLMAGLLVALRMKGEKAEEIAGFARSMRSFMVKVEGKPEGLDTAGTGGDGMNTVNVSTASAVAMSTLVPVFKHGNRAVSSSSGSADVLEAFGYDINVKPGEVSEIVSKVNFVFLFAQVYHPAMRNVAVVRKSLGIRTLFNVLGPFTNPASVRRQVIGVFSREYMDVLIDAAKLLGYERLILVHGEPGIDEVSVSGKTFMKVLKEGKVTDYEITPEELGIKPIELKHVTASSAEESAMKILRASFGKDNEVSAFLKANIAVELFLLDKVKDMKDGYEMAQSLLEELPSRLKVIIQSHGNPSKLNDMLGRLQ</sequence>
<dbReference type="KEGG" id="step:IC006_1112"/>
<dbReference type="GeneID" id="41717432"/>
<dbReference type="InterPro" id="IPR000160">
    <property type="entry name" value="GGDEF_dom"/>
</dbReference>
<dbReference type="Proteomes" id="UP000325030">
    <property type="component" value="Chromosome"/>
</dbReference>
<feature type="binding site" evidence="4">
    <location>
        <position position="223"/>
    </location>
    <ligand>
        <name>Mg(2+)</name>
        <dbReference type="ChEBI" id="CHEBI:18420"/>
        <label>2</label>
    </ligand>
</feature>
<evidence type="ECO:0000313" key="7">
    <source>
        <dbReference type="EMBL" id="BBG26572.1"/>
    </source>
</evidence>
<comment type="similarity">
    <text evidence="4">Belongs to the anthranilate phosphoribosyltransferase family.</text>
</comment>
<dbReference type="GO" id="GO:0000162">
    <property type="term" value="P:L-tryptophan biosynthetic process"/>
    <property type="evidence" value="ECO:0007669"/>
    <property type="project" value="UniProtKB-UniRule"/>
</dbReference>
<dbReference type="STRING" id="1294262.GCA_001316085_01057"/>
<reference evidence="9" key="1">
    <citation type="submission" date="2018-09" db="EMBL/GenBank/DDBJ databases">
        <title>Complete Genome Sequencing of Sulfolobus sp. JCM 16834.</title>
        <authorList>
            <person name="Kato S."/>
            <person name="Itoh T."/>
            <person name="Ohkuma M."/>
        </authorList>
    </citation>
    <scope>NUCLEOTIDE SEQUENCE [LARGE SCALE GENOMIC DNA]</scope>
    <source>
        <strain evidence="9">IC-007</strain>
    </source>
</reference>